<feature type="chain" id="PRO_5025328406" description="Secreted protein" evidence="2">
    <location>
        <begin position="25"/>
        <end position="93"/>
    </location>
</feature>
<accession>A0A6B0U2V8</accession>
<protein>
    <recommendedName>
        <fullName evidence="4">Secreted protein</fullName>
    </recommendedName>
</protein>
<dbReference type="AlphaFoldDB" id="A0A6B0U2V8"/>
<evidence type="ECO:0000313" key="3">
    <source>
        <dbReference type="EMBL" id="MXU86839.1"/>
    </source>
</evidence>
<reference evidence="3" key="1">
    <citation type="submission" date="2019-12" db="EMBL/GenBank/DDBJ databases">
        <title>An insight into the sialome of adult female Ixodes ricinus ticks feeding for 6 days.</title>
        <authorList>
            <person name="Perner J."/>
            <person name="Ribeiro J.M.C."/>
        </authorList>
    </citation>
    <scope>NUCLEOTIDE SEQUENCE</scope>
    <source>
        <strain evidence="3">Semi-engorged</strain>
        <tissue evidence="3">Salivary glands</tissue>
    </source>
</reference>
<keyword evidence="1" id="KW-0812">Transmembrane</keyword>
<dbReference type="EMBL" id="GIFC01004756">
    <property type="protein sequence ID" value="MXU86839.1"/>
    <property type="molecule type" value="Transcribed_RNA"/>
</dbReference>
<keyword evidence="2" id="KW-0732">Signal</keyword>
<keyword evidence="1" id="KW-0472">Membrane</keyword>
<evidence type="ECO:0008006" key="4">
    <source>
        <dbReference type="Google" id="ProtNLM"/>
    </source>
</evidence>
<feature type="transmembrane region" description="Helical" evidence="1">
    <location>
        <begin position="51"/>
        <end position="68"/>
    </location>
</feature>
<name>A0A6B0U2V8_IXORI</name>
<keyword evidence="1" id="KW-1133">Transmembrane helix</keyword>
<sequence length="93" mass="10745">MHHCCQLLHPIFTLLLMLLQSSLPLFPLPKFLHLPLKLGSLVPFLPQFSCHALYLAFPFLGQLFHVRLGPLNQLFDMRLELNPLLPLHPYLPL</sequence>
<evidence type="ECO:0000256" key="2">
    <source>
        <dbReference type="SAM" id="SignalP"/>
    </source>
</evidence>
<feature type="signal peptide" evidence="2">
    <location>
        <begin position="1"/>
        <end position="24"/>
    </location>
</feature>
<evidence type="ECO:0000256" key="1">
    <source>
        <dbReference type="SAM" id="Phobius"/>
    </source>
</evidence>
<organism evidence="3">
    <name type="scientific">Ixodes ricinus</name>
    <name type="common">Common tick</name>
    <name type="synonym">Acarus ricinus</name>
    <dbReference type="NCBI Taxonomy" id="34613"/>
    <lineage>
        <taxon>Eukaryota</taxon>
        <taxon>Metazoa</taxon>
        <taxon>Ecdysozoa</taxon>
        <taxon>Arthropoda</taxon>
        <taxon>Chelicerata</taxon>
        <taxon>Arachnida</taxon>
        <taxon>Acari</taxon>
        <taxon>Parasitiformes</taxon>
        <taxon>Ixodida</taxon>
        <taxon>Ixodoidea</taxon>
        <taxon>Ixodidae</taxon>
        <taxon>Ixodinae</taxon>
        <taxon>Ixodes</taxon>
    </lineage>
</organism>
<proteinExistence type="predicted"/>